<dbReference type="EMBL" id="JAUIZM010000011">
    <property type="protein sequence ID" value="KAK1354241.1"/>
    <property type="molecule type" value="Genomic_DNA"/>
</dbReference>
<evidence type="ECO:0000313" key="2">
    <source>
        <dbReference type="EMBL" id="KAK1354241.1"/>
    </source>
</evidence>
<dbReference type="SUPFAM" id="SSF53474">
    <property type="entry name" value="alpha/beta-Hydrolases"/>
    <property type="match status" value="1"/>
</dbReference>
<feature type="domain" description="Serine aminopeptidase S33" evidence="1">
    <location>
        <begin position="16"/>
        <end position="62"/>
    </location>
</feature>
<dbReference type="InterPro" id="IPR051044">
    <property type="entry name" value="MAG_DAG_Lipase"/>
</dbReference>
<accession>A0AAD8LYS8</accession>
<organism evidence="2 3">
    <name type="scientific">Heracleum sosnowskyi</name>
    <dbReference type="NCBI Taxonomy" id="360622"/>
    <lineage>
        <taxon>Eukaryota</taxon>
        <taxon>Viridiplantae</taxon>
        <taxon>Streptophyta</taxon>
        <taxon>Embryophyta</taxon>
        <taxon>Tracheophyta</taxon>
        <taxon>Spermatophyta</taxon>
        <taxon>Magnoliopsida</taxon>
        <taxon>eudicotyledons</taxon>
        <taxon>Gunneridae</taxon>
        <taxon>Pentapetalae</taxon>
        <taxon>asterids</taxon>
        <taxon>campanulids</taxon>
        <taxon>Apiales</taxon>
        <taxon>Apiaceae</taxon>
        <taxon>Apioideae</taxon>
        <taxon>apioid superclade</taxon>
        <taxon>Tordylieae</taxon>
        <taxon>Tordyliinae</taxon>
        <taxon>Heracleum</taxon>
    </lineage>
</organism>
<gene>
    <name evidence="2" type="ORF">POM88_047497</name>
</gene>
<reference evidence="2" key="2">
    <citation type="submission" date="2023-05" db="EMBL/GenBank/DDBJ databases">
        <authorList>
            <person name="Schelkunov M.I."/>
        </authorList>
    </citation>
    <scope>NUCLEOTIDE SEQUENCE</scope>
    <source>
        <strain evidence="2">Hsosn_3</strain>
        <tissue evidence="2">Leaf</tissue>
    </source>
</reference>
<keyword evidence="3" id="KW-1185">Reference proteome</keyword>
<sequence length="116" mass="13259">MELIYSRRVRFVWGCGTRLANYGYAVVGIDYEGHGRSMGARCYIKKFENIANDCIDFFKSICAYGVNMLNKTGFIYARHFAKELGKKAIYLGMPFVAEWFKDEGHFIKSQVSATTV</sequence>
<evidence type="ECO:0000259" key="1">
    <source>
        <dbReference type="Pfam" id="PF12146"/>
    </source>
</evidence>
<name>A0AAD8LYS8_9APIA</name>
<dbReference type="AlphaFoldDB" id="A0AAD8LYS8"/>
<evidence type="ECO:0000313" key="3">
    <source>
        <dbReference type="Proteomes" id="UP001237642"/>
    </source>
</evidence>
<proteinExistence type="predicted"/>
<dbReference type="Gene3D" id="3.40.50.1820">
    <property type="entry name" value="alpha/beta hydrolase"/>
    <property type="match status" value="1"/>
</dbReference>
<dbReference type="InterPro" id="IPR022742">
    <property type="entry name" value="Hydrolase_4"/>
</dbReference>
<reference evidence="2" key="1">
    <citation type="submission" date="2023-02" db="EMBL/GenBank/DDBJ databases">
        <title>Genome of toxic invasive species Heracleum sosnowskyi carries increased number of genes despite the absence of recent whole-genome duplications.</title>
        <authorList>
            <person name="Schelkunov M."/>
            <person name="Shtratnikova V."/>
            <person name="Makarenko M."/>
            <person name="Klepikova A."/>
            <person name="Omelchenko D."/>
            <person name="Novikova G."/>
            <person name="Obukhova E."/>
            <person name="Bogdanov V."/>
            <person name="Penin A."/>
            <person name="Logacheva M."/>
        </authorList>
    </citation>
    <scope>NUCLEOTIDE SEQUENCE</scope>
    <source>
        <strain evidence="2">Hsosn_3</strain>
        <tissue evidence="2">Leaf</tissue>
    </source>
</reference>
<comment type="caution">
    <text evidence="2">The sequence shown here is derived from an EMBL/GenBank/DDBJ whole genome shotgun (WGS) entry which is preliminary data.</text>
</comment>
<dbReference type="Pfam" id="PF12146">
    <property type="entry name" value="Hydrolase_4"/>
    <property type="match status" value="1"/>
</dbReference>
<dbReference type="PANTHER" id="PTHR11614">
    <property type="entry name" value="PHOSPHOLIPASE-RELATED"/>
    <property type="match status" value="1"/>
</dbReference>
<dbReference type="InterPro" id="IPR029058">
    <property type="entry name" value="AB_hydrolase_fold"/>
</dbReference>
<dbReference type="Proteomes" id="UP001237642">
    <property type="component" value="Unassembled WGS sequence"/>
</dbReference>
<protein>
    <recommendedName>
        <fullName evidence="1">Serine aminopeptidase S33 domain-containing protein</fullName>
    </recommendedName>
</protein>